<protein>
    <submittedName>
        <fullName evidence="1">Uncharacterized protein</fullName>
    </submittedName>
</protein>
<accession>A0A8J7C0M5</accession>
<reference evidence="1" key="1">
    <citation type="submission" date="2020-09" db="EMBL/GenBank/DDBJ databases">
        <title>Iningainema tapete sp. nov. (Scytonemataceae, Cyanobacteria) from greenhouses in central Florida (USA) produces two types of nodularin with biosynthetic potential for microcystin-LR and anabaenopeptins.</title>
        <authorList>
            <person name="Berthold D.E."/>
            <person name="Lefler F.W."/>
            <person name="Huang I.-S."/>
            <person name="Abdulla H."/>
            <person name="Zimba P.V."/>
            <person name="Laughinghouse H.D. IV."/>
        </authorList>
    </citation>
    <scope>NUCLEOTIDE SEQUENCE</scope>
    <source>
        <strain evidence="1">BLCCT55</strain>
    </source>
</reference>
<organism evidence="1 2">
    <name type="scientific">Iningainema tapete BLCC-T55</name>
    <dbReference type="NCBI Taxonomy" id="2748662"/>
    <lineage>
        <taxon>Bacteria</taxon>
        <taxon>Bacillati</taxon>
        <taxon>Cyanobacteriota</taxon>
        <taxon>Cyanophyceae</taxon>
        <taxon>Nostocales</taxon>
        <taxon>Scytonemataceae</taxon>
        <taxon>Iningainema tapete</taxon>
    </lineage>
</organism>
<keyword evidence="2" id="KW-1185">Reference proteome</keyword>
<dbReference type="EMBL" id="JACXAE010000126">
    <property type="protein sequence ID" value="MBD2778308.1"/>
    <property type="molecule type" value="Genomic_DNA"/>
</dbReference>
<proteinExistence type="predicted"/>
<sequence>MNKPEEEIELNLRPRAAETVTIKIPKDTLRSLEKVATNRDMSPEALLRFYIGQGLRQDLAKLFSARMLESTAQVLARHIQSEEEIFTILQEIKAETNTPTEDGAT</sequence>
<dbReference type="AlphaFoldDB" id="A0A8J7C0M5"/>
<evidence type="ECO:0000313" key="2">
    <source>
        <dbReference type="Proteomes" id="UP000629098"/>
    </source>
</evidence>
<evidence type="ECO:0000313" key="1">
    <source>
        <dbReference type="EMBL" id="MBD2778308.1"/>
    </source>
</evidence>
<comment type="caution">
    <text evidence="1">The sequence shown here is derived from an EMBL/GenBank/DDBJ whole genome shotgun (WGS) entry which is preliminary data.</text>
</comment>
<name>A0A8J7C0M5_9CYAN</name>
<dbReference type="RefSeq" id="WP_190837828.1">
    <property type="nucleotide sequence ID" value="NZ_CAWPPI010000126.1"/>
</dbReference>
<gene>
    <name evidence="1" type="ORF">ICL16_41275</name>
</gene>
<dbReference type="Proteomes" id="UP000629098">
    <property type="component" value="Unassembled WGS sequence"/>
</dbReference>